<dbReference type="InterPro" id="IPR038157">
    <property type="entry name" value="FeoA_core_dom"/>
</dbReference>
<dbReference type="Proteomes" id="UP001576776">
    <property type="component" value="Unassembled WGS sequence"/>
</dbReference>
<evidence type="ECO:0000313" key="3">
    <source>
        <dbReference type="EMBL" id="MFB2937991.1"/>
    </source>
</evidence>
<dbReference type="EMBL" id="JBHFNS010000080">
    <property type="protein sequence ID" value="MFB2937991.1"/>
    <property type="molecule type" value="Genomic_DNA"/>
</dbReference>
<dbReference type="RefSeq" id="WP_413259474.1">
    <property type="nucleotide sequence ID" value="NZ_JBHFNS010000080.1"/>
</dbReference>
<dbReference type="PANTHER" id="PTHR42954">
    <property type="entry name" value="FE(2+) TRANSPORT PROTEIN A"/>
    <property type="match status" value="1"/>
</dbReference>
<dbReference type="SUPFAM" id="SSF50037">
    <property type="entry name" value="C-terminal domain of transcriptional repressors"/>
    <property type="match status" value="2"/>
</dbReference>
<feature type="domain" description="Ferrous iron transporter FeoA-like" evidence="2">
    <location>
        <begin position="137"/>
        <end position="210"/>
    </location>
</feature>
<evidence type="ECO:0000256" key="1">
    <source>
        <dbReference type="ARBA" id="ARBA00023004"/>
    </source>
</evidence>
<protein>
    <submittedName>
        <fullName evidence="3">Ferrous iron transport protein A</fullName>
    </submittedName>
</protein>
<name>A0ABV4YGN9_9CYAN</name>
<keyword evidence="1" id="KW-0408">Iron</keyword>
<dbReference type="InterPro" id="IPR007167">
    <property type="entry name" value="Fe-transptr_FeoA-like"/>
</dbReference>
<dbReference type="Pfam" id="PF04023">
    <property type="entry name" value="FeoA"/>
    <property type="match status" value="2"/>
</dbReference>
<reference evidence="3 4" key="1">
    <citation type="submission" date="2024-09" db="EMBL/GenBank/DDBJ databases">
        <title>Floridaenema gen nov. (Aerosakkonemataceae, Aerosakkonematales ord. nov., Cyanobacteria) from benthic tropical and subtropical fresh waters, with the description of four new species.</title>
        <authorList>
            <person name="Moretto J.A."/>
            <person name="Berthold D.E."/>
            <person name="Lefler F.W."/>
            <person name="Huang I.-S."/>
            <person name="Laughinghouse H. IV."/>
        </authorList>
    </citation>
    <scope>NUCLEOTIDE SEQUENCE [LARGE SCALE GENOMIC DNA]</scope>
    <source>
        <strain evidence="3 4">BLCC-F154</strain>
    </source>
</reference>
<accession>A0ABV4YGN9</accession>
<dbReference type="SMART" id="SM00899">
    <property type="entry name" value="FeoA"/>
    <property type="match status" value="2"/>
</dbReference>
<feature type="domain" description="Ferrous iron transporter FeoA-like" evidence="2">
    <location>
        <begin position="40"/>
        <end position="110"/>
    </location>
</feature>
<gene>
    <name evidence="3" type="ORF">ACE1B6_22310</name>
</gene>
<sequence>MDGEELLNLKQEDWRSFVYLSESPVVSFDKMNEKSETGITSLANTKVGDCVRIVSLNCGEANNRLMGMGLMPGMQLTIVSSTGTGSVIVAFNEQRLGLGADMAQQIQVRDAKYSVTVPDNSFAPRNTTMKTDSNSTVKLRNAAIGSVMKVIGYEPTARDYKRKLLAMGLTPHTEFTITRHAPLGDPTEIEVRGFRLSLRKAEADALIVELI</sequence>
<proteinExistence type="predicted"/>
<dbReference type="InterPro" id="IPR052713">
    <property type="entry name" value="FeoA"/>
</dbReference>
<dbReference type="Gene3D" id="2.30.30.90">
    <property type="match status" value="2"/>
</dbReference>
<keyword evidence="4" id="KW-1185">Reference proteome</keyword>
<evidence type="ECO:0000313" key="4">
    <source>
        <dbReference type="Proteomes" id="UP001576776"/>
    </source>
</evidence>
<organism evidence="3 4">
    <name type="scientific">Floridaenema fluviatile BLCC-F154</name>
    <dbReference type="NCBI Taxonomy" id="3153640"/>
    <lineage>
        <taxon>Bacteria</taxon>
        <taxon>Bacillati</taxon>
        <taxon>Cyanobacteriota</taxon>
        <taxon>Cyanophyceae</taxon>
        <taxon>Oscillatoriophycideae</taxon>
        <taxon>Aerosakkonematales</taxon>
        <taxon>Aerosakkonemataceae</taxon>
        <taxon>Floridanema</taxon>
        <taxon>Floridanema fluviatile</taxon>
    </lineage>
</organism>
<dbReference type="InterPro" id="IPR008988">
    <property type="entry name" value="Transcriptional_repressor_C"/>
</dbReference>
<dbReference type="PANTHER" id="PTHR42954:SF2">
    <property type="entry name" value="FE(2+) TRANSPORT PROTEIN A"/>
    <property type="match status" value="1"/>
</dbReference>
<evidence type="ECO:0000259" key="2">
    <source>
        <dbReference type="SMART" id="SM00899"/>
    </source>
</evidence>
<comment type="caution">
    <text evidence="3">The sequence shown here is derived from an EMBL/GenBank/DDBJ whole genome shotgun (WGS) entry which is preliminary data.</text>
</comment>